<dbReference type="InterPro" id="IPR009057">
    <property type="entry name" value="Homeodomain-like_sf"/>
</dbReference>
<comment type="similarity">
    <text evidence="2">Belongs to the tigger transposable element derived protein family.</text>
</comment>
<feature type="domain" description="HTH CENPB-type" evidence="7">
    <location>
        <begin position="69"/>
        <end position="143"/>
    </location>
</feature>
<comment type="caution">
    <text evidence="8">The sequence shown here is derived from an EMBL/GenBank/DDBJ whole genome shotgun (WGS) entry which is preliminary data.</text>
</comment>
<evidence type="ECO:0000259" key="6">
    <source>
        <dbReference type="PROSITE" id="PS50960"/>
    </source>
</evidence>
<dbReference type="Gene3D" id="1.10.10.10">
    <property type="entry name" value="Winged helix-like DNA-binding domain superfamily/Winged helix DNA-binding domain"/>
    <property type="match status" value="1"/>
</dbReference>
<dbReference type="Pfam" id="PF03221">
    <property type="entry name" value="HTH_Tnp_Tc5"/>
    <property type="match status" value="1"/>
</dbReference>
<dbReference type="InterPro" id="IPR050863">
    <property type="entry name" value="CenT-Element_Derived"/>
</dbReference>
<proteinExistence type="inferred from homology"/>
<dbReference type="Proteomes" id="UP000887116">
    <property type="component" value="Unassembled WGS sequence"/>
</dbReference>
<dbReference type="PROSITE" id="PS51253">
    <property type="entry name" value="HTH_CENPB"/>
    <property type="match status" value="1"/>
</dbReference>
<evidence type="ECO:0000256" key="2">
    <source>
        <dbReference type="ARBA" id="ARBA00010881"/>
    </source>
</evidence>
<gene>
    <name evidence="8" type="primary">Jrkl</name>
    <name evidence="8" type="ORF">TNCT_66711</name>
</gene>
<name>A0A8X6GRU6_TRICU</name>
<organism evidence="8 9">
    <name type="scientific">Trichonephila clavata</name>
    <name type="common">Joro spider</name>
    <name type="synonym">Nephila clavata</name>
    <dbReference type="NCBI Taxonomy" id="2740835"/>
    <lineage>
        <taxon>Eukaryota</taxon>
        <taxon>Metazoa</taxon>
        <taxon>Ecdysozoa</taxon>
        <taxon>Arthropoda</taxon>
        <taxon>Chelicerata</taxon>
        <taxon>Arachnida</taxon>
        <taxon>Araneae</taxon>
        <taxon>Araneomorphae</taxon>
        <taxon>Entelegynae</taxon>
        <taxon>Araneoidea</taxon>
        <taxon>Nephilidae</taxon>
        <taxon>Trichonephila</taxon>
    </lineage>
</organism>
<dbReference type="OrthoDB" id="6420089at2759"/>
<dbReference type="PROSITE" id="PS50960">
    <property type="entry name" value="HTH_PSQ"/>
    <property type="match status" value="1"/>
</dbReference>
<dbReference type="Pfam" id="PF03184">
    <property type="entry name" value="DDE_1"/>
    <property type="match status" value="1"/>
</dbReference>
<dbReference type="InterPro" id="IPR006600">
    <property type="entry name" value="HTH_CenpB_DNA-bd_dom"/>
</dbReference>
<dbReference type="GO" id="GO:0003677">
    <property type="term" value="F:DNA binding"/>
    <property type="evidence" value="ECO:0007669"/>
    <property type="project" value="UniProtKB-UniRule"/>
</dbReference>
<evidence type="ECO:0000256" key="3">
    <source>
        <dbReference type="ARBA" id="ARBA00023125"/>
    </source>
</evidence>
<dbReference type="SMART" id="SM00674">
    <property type="entry name" value="CENPB"/>
    <property type="match status" value="1"/>
</dbReference>
<dbReference type="PANTHER" id="PTHR19303:SF16">
    <property type="entry name" value="JERKY PROTEIN HOMOLOG-LIKE"/>
    <property type="match status" value="1"/>
</dbReference>
<protein>
    <submittedName>
        <fullName evidence="8">Jerky protein homolog-like</fullName>
    </submittedName>
</protein>
<dbReference type="InterPro" id="IPR004875">
    <property type="entry name" value="DDE_SF_endonuclease_dom"/>
</dbReference>
<dbReference type="EMBL" id="BMAO01036321">
    <property type="protein sequence ID" value="GFR09827.1"/>
    <property type="molecule type" value="Genomic_DNA"/>
</dbReference>
<dbReference type="InterPro" id="IPR007889">
    <property type="entry name" value="HTH_Psq"/>
</dbReference>
<reference evidence="8" key="1">
    <citation type="submission" date="2020-07" db="EMBL/GenBank/DDBJ databases">
        <title>Multicomponent nature underlies the extraordinary mechanical properties of spider dragline silk.</title>
        <authorList>
            <person name="Kono N."/>
            <person name="Nakamura H."/>
            <person name="Mori M."/>
            <person name="Yoshida Y."/>
            <person name="Ohtoshi R."/>
            <person name="Malay A.D."/>
            <person name="Moran D.A.P."/>
            <person name="Tomita M."/>
            <person name="Numata K."/>
            <person name="Arakawa K."/>
        </authorList>
    </citation>
    <scope>NUCLEOTIDE SEQUENCE</scope>
</reference>
<dbReference type="PANTHER" id="PTHR19303">
    <property type="entry name" value="TRANSPOSON"/>
    <property type="match status" value="1"/>
</dbReference>
<dbReference type="InterPro" id="IPR036388">
    <property type="entry name" value="WH-like_DNA-bd_sf"/>
</dbReference>
<feature type="DNA-binding region" description="H-T-H motif" evidence="5">
    <location>
        <begin position="30"/>
        <end position="50"/>
    </location>
</feature>
<evidence type="ECO:0000313" key="8">
    <source>
        <dbReference type="EMBL" id="GFR09827.1"/>
    </source>
</evidence>
<dbReference type="Pfam" id="PF04218">
    <property type="entry name" value="CENP-B_N"/>
    <property type="match status" value="1"/>
</dbReference>
<sequence>MSFSVKRKQVNLSMEQKLQALKRLDKGENVSSVAKDLGVGKSTIGDWKKKRTEIESWCVNRMSTETLKERKSMKESDYNKVSEALYIWFCQTREKGLTVNGPTLQEKALKFYDEFKKDSDPIFVASTGWLDRWKKRYGVRQLSTSGKKLSKDTEGMSQFKENFLKFIQAEGLNGEQLYSCDETVLRYKLLPAKSLVFKEEQSALGFKSSMERVTILACSNATGDHKLRLGLIGKKPYAFKHNEMDQLSVWYRNQPHALMSSPIFKEWFHEVFVSSVEQFLKSKNLPRRAILILDNASWHPDIEELQNGDIRALFLPSNVTALYQPMNQGVLVILKKRYRHKLLSSLLSANDDGQGLVQNLKKISLLDVVGWIADAWNELESLTLVRSWTTFLDPKGNEFVGHEDAENVNLLDLLKKVPGCAEADENDVEQWFQNDNEQDIMSDAEIIASVSVNDEISENDADIKVEDPVQTPKISHSEGLKAVETTLQYFEQQGASVMDLMFLRRLRDEAAKRTVQYEKQ</sequence>
<dbReference type="Gene3D" id="1.10.10.60">
    <property type="entry name" value="Homeodomain-like"/>
    <property type="match status" value="1"/>
</dbReference>
<accession>A0A8X6GRU6</accession>
<dbReference type="GO" id="GO:0005634">
    <property type="term" value="C:nucleus"/>
    <property type="evidence" value="ECO:0007669"/>
    <property type="project" value="UniProtKB-SubCell"/>
</dbReference>
<evidence type="ECO:0000256" key="5">
    <source>
        <dbReference type="PROSITE-ProRule" id="PRU00320"/>
    </source>
</evidence>
<keyword evidence="3 5" id="KW-0238">DNA-binding</keyword>
<comment type="subcellular location">
    <subcellularLocation>
        <location evidence="1 5">Nucleus</location>
    </subcellularLocation>
</comment>
<evidence type="ECO:0000256" key="1">
    <source>
        <dbReference type="ARBA" id="ARBA00004123"/>
    </source>
</evidence>
<evidence type="ECO:0000259" key="7">
    <source>
        <dbReference type="PROSITE" id="PS51253"/>
    </source>
</evidence>
<dbReference type="SUPFAM" id="SSF46689">
    <property type="entry name" value="Homeodomain-like"/>
    <property type="match status" value="2"/>
</dbReference>
<dbReference type="AlphaFoldDB" id="A0A8X6GRU6"/>
<keyword evidence="4 5" id="KW-0539">Nucleus</keyword>
<feature type="domain" description="HTH psq-type" evidence="6">
    <location>
        <begin position="1"/>
        <end position="54"/>
    </location>
</feature>
<evidence type="ECO:0000313" key="9">
    <source>
        <dbReference type="Proteomes" id="UP000887116"/>
    </source>
</evidence>
<keyword evidence="9" id="KW-1185">Reference proteome</keyword>
<evidence type="ECO:0000256" key="4">
    <source>
        <dbReference type="ARBA" id="ARBA00023242"/>
    </source>
</evidence>